<evidence type="ECO:0000256" key="1">
    <source>
        <dbReference type="ARBA" id="ARBA00004123"/>
    </source>
</evidence>
<dbReference type="PANTHER" id="PTHR47999:SF124">
    <property type="entry name" value="MYB TRANSCRIPTION FACTOR 42"/>
    <property type="match status" value="1"/>
</dbReference>
<dbReference type="FunFam" id="1.10.10.60:FF:000001">
    <property type="entry name" value="MYB-related transcription factor"/>
    <property type="match status" value="1"/>
</dbReference>
<accession>A0A6B9QR95</accession>
<protein>
    <submittedName>
        <fullName evidence="7">R2R3-MYB transcription factor 17</fullName>
    </submittedName>
</protein>
<dbReference type="Gene3D" id="1.10.10.60">
    <property type="entry name" value="Homeodomain-like"/>
    <property type="match status" value="2"/>
</dbReference>
<dbReference type="EMBL" id="MN906692">
    <property type="protein sequence ID" value="QHG11445.1"/>
    <property type="molecule type" value="mRNA"/>
</dbReference>
<feature type="domain" description="Myb-like" evidence="5">
    <location>
        <begin position="11"/>
        <end position="63"/>
    </location>
</feature>
<keyword evidence="3" id="KW-0238">DNA-binding</keyword>
<dbReference type="PROSITE" id="PS51294">
    <property type="entry name" value="HTH_MYB"/>
    <property type="match status" value="2"/>
</dbReference>
<evidence type="ECO:0000313" key="7">
    <source>
        <dbReference type="EMBL" id="QHG11445.1"/>
    </source>
</evidence>
<sequence length="286" mass="32095">MNSKWSRCAEKGKLKKGPWTFEEDIRLLRYIRAHGDGRWTTLAKAAGLQRCGKSCRLRWVNYLRPGIKRGNITAEEERVIIDLHSRWGNRWSLIAERIPGRTDNEIKNYWRSHLKKKLQNSGDQNSDVSQVQAKQVSLPPQQSFEVFIGEAIEPYQYNYSTETMKTDIDNVQSCTQTSFSSSSQVEACFENEIGMSIAGQSANANELSPMLNSFPSGIPIESDATAIFDASPYNPANGSELYGAEGCDSDTGADIMLWNMCPIPIPNMEMDTPFVSATPFRSFNAI</sequence>
<reference evidence="7" key="1">
    <citation type="journal article" date="2020" name="PeerJ">
        <title>The R2R3-MYB transcription factor family in Taxus chinensis: Identification, characterization, expression profiling and posttranscriptional regulation analysis.</title>
        <authorList>
            <person name="Hu X."/>
            <person name="Zhang L."/>
            <person name="Shao F."/>
            <person name="Qiu D."/>
            <person name="Wilson I.W."/>
        </authorList>
    </citation>
    <scope>NUCLEOTIDE SEQUENCE</scope>
</reference>
<proteinExistence type="evidence at transcript level"/>
<dbReference type="PROSITE" id="PS50090">
    <property type="entry name" value="MYB_LIKE"/>
    <property type="match status" value="2"/>
</dbReference>
<dbReference type="InterPro" id="IPR009057">
    <property type="entry name" value="Homeodomain-like_sf"/>
</dbReference>
<keyword evidence="4" id="KW-0539">Nucleus</keyword>
<comment type="subcellular location">
    <subcellularLocation>
        <location evidence="1">Nucleus</location>
    </subcellularLocation>
</comment>
<dbReference type="AlphaFoldDB" id="A0A6B9QR95"/>
<evidence type="ECO:0000256" key="3">
    <source>
        <dbReference type="ARBA" id="ARBA00023125"/>
    </source>
</evidence>
<dbReference type="SMART" id="SM00717">
    <property type="entry name" value="SANT"/>
    <property type="match status" value="2"/>
</dbReference>
<dbReference type="SUPFAM" id="SSF46689">
    <property type="entry name" value="Homeodomain-like"/>
    <property type="match status" value="1"/>
</dbReference>
<dbReference type="PANTHER" id="PTHR47999">
    <property type="entry name" value="TRANSCRIPTION FACTOR MYB8-RELATED-RELATED"/>
    <property type="match status" value="1"/>
</dbReference>
<feature type="domain" description="HTH myb-type" evidence="6">
    <location>
        <begin position="64"/>
        <end position="118"/>
    </location>
</feature>
<dbReference type="InterPro" id="IPR001005">
    <property type="entry name" value="SANT/Myb"/>
</dbReference>
<dbReference type="Pfam" id="PF00249">
    <property type="entry name" value="Myb_DNA-binding"/>
    <property type="match status" value="2"/>
</dbReference>
<keyword evidence="2" id="KW-0677">Repeat</keyword>
<dbReference type="GO" id="GO:0005634">
    <property type="term" value="C:nucleus"/>
    <property type="evidence" value="ECO:0007669"/>
    <property type="project" value="UniProtKB-SubCell"/>
</dbReference>
<feature type="domain" description="HTH myb-type" evidence="6">
    <location>
        <begin position="11"/>
        <end position="63"/>
    </location>
</feature>
<evidence type="ECO:0000259" key="5">
    <source>
        <dbReference type="PROSITE" id="PS50090"/>
    </source>
</evidence>
<evidence type="ECO:0000256" key="2">
    <source>
        <dbReference type="ARBA" id="ARBA00022737"/>
    </source>
</evidence>
<dbReference type="InterPro" id="IPR017930">
    <property type="entry name" value="Myb_dom"/>
</dbReference>
<dbReference type="GO" id="GO:0003677">
    <property type="term" value="F:DNA binding"/>
    <property type="evidence" value="ECO:0007669"/>
    <property type="project" value="UniProtKB-KW"/>
</dbReference>
<name>A0A6B9QR95_TAXCH</name>
<evidence type="ECO:0000256" key="4">
    <source>
        <dbReference type="ARBA" id="ARBA00023242"/>
    </source>
</evidence>
<dbReference type="InterPro" id="IPR015495">
    <property type="entry name" value="Myb_TF_plants"/>
</dbReference>
<evidence type="ECO:0000259" key="6">
    <source>
        <dbReference type="PROSITE" id="PS51294"/>
    </source>
</evidence>
<organism evidence="7">
    <name type="scientific">Taxus chinensis</name>
    <name type="common">Chinese yew</name>
    <name type="synonym">Taxus wallichiana var. chinensis</name>
    <dbReference type="NCBI Taxonomy" id="29808"/>
    <lineage>
        <taxon>Eukaryota</taxon>
        <taxon>Viridiplantae</taxon>
        <taxon>Streptophyta</taxon>
        <taxon>Embryophyta</taxon>
        <taxon>Tracheophyta</taxon>
        <taxon>Spermatophyta</taxon>
        <taxon>Pinopsida</taxon>
        <taxon>Pinidae</taxon>
        <taxon>Conifers II</taxon>
        <taxon>Cupressales</taxon>
        <taxon>Taxaceae</taxon>
        <taxon>Taxus</taxon>
    </lineage>
</organism>
<feature type="domain" description="Myb-like" evidence="5">
    <location>
        <begin position="64"/>
        <end position="114"/>
    </location>
</feature>
<dbReference type="CDD" id="cd00167">
    <property type="entry name" value="SANT"/>
    <property type="match status" value="2"/>
</dbReference>